<evidence type="ECO:0000313" key="2">
    <source>
        <dbReference type="EMBL" id="HER43823.1"/>
    </source>
</evidence>
<sequence>MEITVTFPGNKKTSARAGEFEVITDQPVVAGGDGSAPAPFTLFLASVASCAGIYAVYFCEKRGVPVDSIKVVQRDERDPVTHKVTRITIEIVLPADFPEKYKKALLNTVDLCAVKKTMLDPPEFEVTTVTAG</sequence>
<dbReference type="InterPro" id="IPR036102">
    <property type="entry name" value="OsmC/Ohrsf"/>
</dbReference>
<comment type="caution">
    <text evidence="2">The sequence shown here is derived from an EMBL/GenBank/DDBJ whole genome shotgun (WGS) entry which is preliminary data.</text>
</comment>
<dbReference type="InterPro" id="IPR003718">
    <property type="entry name" value="OsmC/Ohr_fam"/>
</dbReference>
<dbReference type="AlphaFoldDB" id="A0A7V2AV35"/>
<dbReference type="Pfam" id="PF02566">
    <property type="entry name" value="OsmC"/>
    <property type="match status" value="1"/>
</dbReference>
<dbReference type="PANTHER" id="PTHR39624">
    <property type="entry name" value="PROTEIN INVOLVED IN RIMO-MEDIATED BETA-METHYLTHIOLATION OF RIBOSOMAL PROTEIN S12 YCAO"/>
    <property type="match status" value="1"/>
</dbReference>
<gene>
    <name evidence="2" type="ORF">ENO08_05135</name>
</gene>
<reference evidence="2" key="1">
    <citation type="journal article" date="2020" name="mSystems">
        <title>Genome- and Community-Level Interaction Insights into Carbon Utilization and Element Cycling Functions of Hydrothermarchaeota in Hydrothermal Sediment.</title>
        <authorList>
            <person name="Zhou Z."/>
            <person name="Liu Y."/>
            <person name="Xu W."/>
            <person name="Pan J."/>
            <person name="Luo Z.H."/>
            <person name="Li M."/>
        </authorList>
    </citation>
    <scope>NUCLEOTIDE SEQUENCE [LARGE SCALE GENOMIC DNA]</scope>
    <source>
        <strain evidence="2">SpSt-1233</strain>
    </source>
</reference>
<dbReference type="PANTHER" id="PTHR39624:SF2">
    <property type="entry name" value="OSMC-LIKE PROTEIN"/>
    <property type="match status" value="1"/>
</dbReference>
<dbReference type="SUPFAM" id="SSF82784">
    <property type="entry name" value="OsmC-like"/>
    <property type="match status" value="1"/>
</dbReference>
<keyword evidence="1" id="KW-1133">Transmembrane helix</keyword>
<dbReference type="InterPro" id="IPR015946">
    <property type="entry name" value="KH_dom-like_a/b"/>
</dbReference>
<keyword evidence="1" id="KW-0472">Membrane</keyword>
<keyword evidence="1" id="KW-0812">Transmembrane</keyword>
<name>A0A7V2AV35_UNCEI</name>
<protein>
    <submittedName>
        <fullName evidence="2">Osmotically inducible protein C</fullName>
    </submittedName>
</protein>
<dbReference type="EMBL" id="DSEC01000360">
    <property type="protein sequence ID" value="HER43823.1"/>
    <property type="molecule type" value="Genomic_DNA"/>
</dbReference>
<dbReference type="Gene3D" id="3.30.300.20">
    <property type="match status" value="1"/>
</dbReference>
<evidence type="ECO:0000256" key="1">
    <source>
        <dbReference type="SAM" id="Phobius"/>
    </source>
</evidence>
<organism evidence="2">
    <name type="scientific">Eiseniibacteriota bacterium</name>
    <dbReference type="NCBI Taxonomy" id="2212470"/>
    <lineage>
        <taxon>Bacteria</taxon>
        <taxon>Candidatus Eiseniibacteriota</taxon>
    </lineage>
</organism>
<accession>A0A7V2AV35</accession>
<feature type="transmembrane region" description="Helical" evidence="1">
    <location>
        <begin position="40"/>
        <end position="59"/>
    </location>
</feature>
<proteinExistence type="predicted"/>
<dbReference type="Proteomes" id="UP000886069">
    <property type="component" value="Unassembled WGS sequence"/>
</dbReference>